<dbReference type="EMBL" id="VSRR010001105">
    <property type="protein sequence ID" value="MPC22598.1"/>
    <property type="molecule type" value="Genomic_DNA"/>
</dbReference>
<feature type="compositionally biased region" description="Basic residues" evidence="1">
    <location>
        <begin position="56"/>
        <end position="69"/>
    </location>
</feature>
<evidence type="ECO:0000313" key="3">
    <source>
        <dbReference type="Proteomes" id="UP000324222"/>
    </source>
</evidence>
<protein>
    <submittedName>
        <fullName evidence="2">Uncharacterized protein</fullName>
    </submittedName>
</protein>
<dbReference type="AlphaFoldDB" id="A0A5B7DMD2"/>
<feature type="region of interest" description="Disordered" evidence="1">
    <location>
        <begin position="56"/>
        <end position="91"/>
    </location>
</feature>
<evidence type="ECO:0000256" key="1">
    <source>
        <dbReference type="SAM" id="MobiDB-lite"/>
    </source>
</evidence>
<keyword evidence="3" id="KW-1185">Reference proteome</keyword>
<sequence>MVHFEMLANKHYKVNGEGVRMRWCCMQVLSVLKVSYHLHHLSQLQETLPHPRKKLVKRTTVRGCSRSKSHATYSPPADPIPVEVEAQQAER</sequence>
<dbReference type="Proteomes" id="UP000324222">
    <property type="component" value="Unassembled WGS sequence"/>
</dbReference>
<proteinExistence type="predicted"/>
<organism evidence="2 3">
    <name type="scientific">Portunus trituberculatus</name>
    <name type="common">Swimming crab</name>
    <name type="synonym">Neptunus trituberculatus</name>
    <dbReference type="NCBI Taxonomy" id="210409"/>
    <lineage>
        <taxon>Eukaryota</taxon>
        <taxon>Metazoa</taxon>
        <taxon>Ecdysozoa</taxon>
        <taxon>Arthropoda</taxon>
        <taxon>Crustacea</taxon>
        <taxon>Multicrustacea</taxon>
        <taxon>Malacostraca</taxon>
        <taxon>Eumalacostraca</taxon>
        <taxon>Eucarida</taxon>
        <taxon>Decapoda</taxon>
        <taxon>Pleocyemata</taxon>
        <taxon>Brachyura</taxon>
        <taxon>Eubrachyura</taxon>
        <taxon>Portunoidea</taxon>
        <taxon>Portunidae</taxon>
        <taxon>Portuninae</taxon>
        <taxon>Portunus</taxon>
    </lineage>
</organism>
<reference evidence="2 3" key="1">
    <citation type="submission" date="2019-05" db="EMBL/GenBank/DDBJ databases">
        <title>Another draft genome of Portunus trituberculatus and its Hox gene families provides insights of decapod evolution.</title>
        <authorList>
            <person name="Jeong J.-H."/>
            <person name="Song I."/>
            <person name="Kim S."/>
            <person name="Choi T."/>
            <person name="Kim D."/>
            <person name="Ryu S."/>
            <person name="Kim W."/>
        </authorList>
    </citation>
    <scope>NUCLEOTIDE SEQUENCE [LARGE SCALE GENOMIC DNA]</scope>
    <source>
        <tissue evidence="2">Muscle</tissue>
    </source>
</reference>
<comment type="caution">
    <text evidence="2">The sequence shown here is derived from an EMBL/GenBank/DDBJ whole genome shotgun (WGS) entry which is preliminary data.</text>
</comment>
<evidence type="ECO:0000313" key="2">
    <source>
        <dbReference type="EMBL" id="MPC22598.1"/>
    </source>
</evidence>
<name>A0A5B7DMD2_PORTR</name>
<accession>A0A5B7DMD2</accession>
<gene>
    <name evidence="2" type="ORF">E2C01_015616</name>
</gene>